<sequence length="719" mass="77580">MKRMIALLLLTALLLTGCQAPAAPADEPIQDADAFPPVEVVSEDGAAPATEERYPQYAAQALPGGLEIATAQCAAHGQLYTGGLAGQEPGLYVQDEAGTETALALPEDTEYLYAAAPWGDGCVVLCGSMPARYQDAAGSVISTENPENRHDLAFYNADGTLDHVTPLRETYDTALGSFRDMAVVGGGFVLLHPSYLVLVDEDGGQLASLAMEDGALARFLTVAAAKDGLYALKQDYDESVSTTLLTLNPATLAVEAEESPDPAPCGLGTAADGTLLVNLPGDDGGVYARAADDSLTSVVSWADVGSPLEGRKLLPLGERILVFDLYETSLEQVAWLEGPRPAPEQLTLAYTGNSQILSLVRLFNRSQQAYRVTATAYADAEMDRLRTEILAGNGPDLFCFGSMSSTSGLELGGLRPETVCADLGELLDTQLPRETFVPLALEAVQIDGGYYTLPLSFCISTLTAPSNLIPEQGLTLAELEAALDRAGDLLPFESWMTAENLLALTCEFYLSRYVDREAGTCDFASQEFYDYLTWCKTWSGDGTISDTPQESLLRYSIVANLEHVITRREDGEPRNMTYVGFPVEEGYGHELYVPTQIGIAADTDHRTGAEAFVRFCVAEYPSLMEQDIPATVADLEAIIDRCSRGEVVDWDGTPLVLDEAALDQFRQLLENTTVVADTDATLRELVTDEAAYFFAGERTVEETARLIQQRVTLYLQEQG</sequence>
<comment type="caution">
    <text evidence="2">The sequence shown here is derived from an EMBL/GenBank/DDBJ whole genome shotgun (WGS) entry which is preliminary data.</text>
</comment>
<reference evidence="2" key="1">
    <citation type="submission" date="2020-10" db="EMBL/GenBank/DDBJ databases">
        <authorList>
            <person name="Gilroy R."/>
        </authorList>
    </citation>
    <scope>NUCLEOTIDE SEQUENCE</scope>
    <source>
        <strain evidence="2">ChiBcec15-4380</strain>
    </source>
</reference>
<name>A0A9D1IXV4_9FIRM</name>
<dbReference type="Gene3D" id="3.40.190.10">
    <property type="entry name" value="Periplasmic binding protein-like II"/>
    <property type="match status" value="1"/>
</dbReference>
<dbReference type="EMBL" id="DVHE01000085">
    <property type="protein sequence ID" value="HIR51741.1"/>
    <property type="molecule type" value="Genomic_DNA"/>
</dbReference>
<evidence type="ECO:0008006" key="4">
    <source>
        <dbReference type="Google" id="ProtNLM"/>
    </source>
</evidence>
<keyword evidence="1" id="KW-0732">Signal</keyword>
<dbReference type="PROSITE" id="PS51257">
    <property type="entry name" value="PROKAR_LIPOPROTEIN"/>
    <property type="match status" value="1"/>
</dbReference>
<evidence type="ECO:0000313" key="3">
    <source>
        <dbReference type="Proteomes" id="UP000824239"/>
    </source>
</evidence>
<evidence type="ECO:0000256" key="1">
    <source>
        <dbReference type="SAM" id="SignalP"/>
    </source>
</evidence>
<gene>
    <name evidence="2" type="ORF">IAA53_10800</name>
</gene>
<dbReference type="AlphaFoldDB" id="A0A9D1IXV4"/>
<dbReference type="SUPFAM" id="SSF53850">
    <property type="entry name" value="Periplasmic binding protein-like II"/>
    <property type="match status" value="1"/>
</dbReference>
<accession>A0A9D1IXV4</accession>
<evidence type="ECO:0000313" key="2">
    <source>
        <dbReference type="EMBL" id="HIR51741.1"/>
    </source>
</evidence>
<proteinExistence type="predicted"/>
<protein>
    <recommendedName>
        <fullName evidence="4">Extracellular solute-binding protein</fullName>
    </recommendedName>
</protein>
<reference evidence="2" key="2">
    <citation type="journal article" date="2021" name="PeerJ">
        <title>Extensive microbial diversity within the chicken gut microbiome revealed by metagenomics and culture.</title>
        <authorList>
            <person name="Gilroy R."/>
            <person name="Ravi A."/>
            <person name="Getino M."/>
            <person name="Pursley I."/>
            <person name="Horton D.L."/>
            <person name="Alikhan N.F."/>
            <person name="Baker D."/>
            <person name="Gharbi K."/>
            <person name="Hall N."/>
            <person name="Watson M."/>
            <person name="Adriaenssens E.M."/>
            <person name="Foster-Nyarko E."/>
            <person name="Jarju S."/>
            <person name="Secka A."/>
            <person name="Antonio M."/>
            <person name="Oren A."/>
            <person name="Chaudhuri R.R."/>
            <person name="La Ragione R."/>
            <person name="Hildebrand F."/>
            <person name="Pallen M.J."/>
        </authorList>
    </citation>
    <scope>NUCLEOTIDE SEQUENCE</scope>
    <source>
        <strain evidence="2">ChiBcec15-4380</strain>
    </source>
</reference>
<organism evidence="2 3">
    <name type="scientific">Candidatus Avoscillospira avicola</name>
    <dbReference type="NCBI Taxonomy" id="2840706"/>
    <lineage>
        <taxon>Bacteria</taxon>
        <taxon>Bacillati</taxon>
        <taxon>Bacillota</taxon>
        <taxon>Clostridia</taxon>
        <taxon>Eubacteriales</taxon>
        <taxon>Oscillospiraceae</taxon>
        <taxon>Oscillospiraceae incertae sedis</taxon>
        <taxon>Candidatus Avoscillospira</taxon>
    </lineage>
</organism>
<feature type="signal peptide" evidence="1">
    <location>
        <begin position="1"/>
        <end position="22"/>
    </location>
</feature>
<dbReference type="Proteomes" id="UP000824239">
    <property type="component" value="Unassembled WGS sequence"/>
</dbReference>
<feature type="chain" id="PRO_5039374338" description="Extracellular solute-binding protein" evidence="1">
    <location>
        <begin position="23"/>
        <end position="719"/>
    </location>
</feature>